<dbReference type="PANTHER" id="PTHR33248">
    <property type="entry name" value="ZINC ION-BINDING PROTEIN"/>
    <property type="match status" value="1"/>
</dbReference>
<evidence type="ECO:0000313" key="8">
    <source>
        <dbReference type="Proteomes" id="UP001459277"/>
    </source>
</evidence>
<keyword evidence="5" id="KW-0812">Transmembrane</keyword>
<protein>
    <recommendedName>
        <fullName evidence="6">GRF-type domain-containing protein</fullName>
    </recommendedName>
</protein>
<evidence type="ECO:0000259" key="6">
    <source>
        <dbReference type="PROSITE" id="PS51999"/>
    </source>
</evidence>
<keyword evidence="8" id="KW-1185">Reference proteome</keyword>
<feature type="transmembrane region" description="Helical" evidence="5">
    <location>
        <begin position="141"/>
        <end position="160"/>
    </location>
</feature>
<keyword evidence="2 4" id="KW-0863">Zinc-finger</keyword>
<dbReference type="EMBL" id="JAZDWU010000005">
    <property type="protein sequence ID" value="KAL0001046.1"/>
    <property type="molecule type" value="Genomic_DNA"/>
</dbReference>
<organism evidence="7 8">
    <name type="scientific">Lithocarpus litseifolius</name>
    <dbReference type="NCBI Taxonomy" id="425828"/>
    <lineage>
        <taxon>Eukaryota</taxon>
        <taxon>Viridiplantae</taxon>
        <taxon>Streptophyta</taxon>
        <taxon>Embryophyta</taxon>
        <taxon>Tracheophyta</taxon>
        <taxon>Spermatophyta</taxon>
        <taxon>Magnoliopsida</taxon>
        <taxon>eudicotyledons</taxon>
        <taxon>Gunneridae</taxon>
        <taxon>Pentapetalae</taxon>
        <taxon>rosids</taxon>
        <taxon>fabids</taxon>
        <taxon>Fagales</taxon>
        <taxon>Fagaceae</taxon>
        <taxon>Lithocarpus</taxon>
    </lineage>
</organism>
<dbReference type="InterPro" id="IPR010666">
    <property type="entry name" value="Znf_GRF"/>
</dbReference>
<evidence type="ECO:0000313" key="7">
    <source>
        <dbReference type="EMBL" id="KAL0001046.1"/>
    </source>
</evidence>
<proteinExistence type="predicted"/>
<evidence type="ECO:0000256" key="3">
    <source>
        <dbReference type="ARBA" id="ARBA00022833"/>
    </source>
</evidence>
<dbReference type="GO" id="GO:0008270">
    <property type="term" value="F:zinc ion binding"/>
    <property type="evidence" value="ECO:0007669"/>
    <property type="project" value="UniProtKB-KW"/>
</dbReference>
<keyword evidence="3" id="KW-0862">Zinc</keyword>
<dbReference type="AlphaFoldDB" id="A0AAW2CSB0"/>
<dbReference type="Proteomes" id="UP001459277">
    <property type="component" value="Unassembled WGS sequence"/>
</dbReference>
<dbReference type="PROSITE" id="PS51999">
    <property type="entry name" value="ZF_GRF"/>
    <property type="match status" value="1"/>
</dbReference>
<reference evidence="7 8" key="1">
    <citation type="submission" date="2024-01" db="EMBL/GenBank/DDBJ databases">
        <title>A telomere-to-telomere, gap-free genome of sweet tea (Lithocarpus litseifolius).</title>
        <authorList>
            <person name="Zhou J."/>
        </authorList>
    </citation>
    <scope>NUCLEOTIDE SEQUENCE [LARGE SCALE GENOMIC DNA]</scope>
    <source>
        <strain evidence="7">Zhou-2022a</strain>
        <tissue evidence="7">Leaf</tissue>
    </source>
</reference>
<keyword evidence="5" id="KW-0472">Membrane</keyword>
<evidence type="ECO:0000256" key="4">
    <source>
        <dbReference type="PROSITE-ProRule" id="PRU01343"/>
    </source>
</evidence>
<keyword evidence="5" id="KW-1133">Transmembrane helix</keyword>
<gene>
    <name evidence="7" type="ORF">SO802_014827</name>
</gene>
<accession>A0AAW2CSB0</accession>
<keyword evidence="1" id="KW-0479">Metal-binding</keyword>
<evidence type="ECO:0000256" key="2">
    <source>
        <dbReference type="ARBA" id="ARBA00022771"/>
    </source>
</evidence>
<sequence>MSSSSGTYSGSNGHMCTYETCVLRTSLTVDNFGRRFLGCSRYKVVPKCPFFKWIDNPTCVRGNEAAHFVQQKMDLLRSELQLAHERERAATQVAAEATQMAEIAQDRAAKATERERKFRASSVQAKEIAVRALEQERKCRIALMLSWFYLFILVMLFSCFSSSENVGMMKLSLPVLAALPLPPKAAPLVAGDLVAVDLVAGDLVAGDLEAGGLLSHVSAGVCGAGWLEANQGAPLTVYLKSEEYH</sequence>
<evidence type="ECO:0000256" key="1">
    <source>
        <dbReference type="ARBA" id="ARBA00022723"/>
    </source>
</evidence>
<name>A0AAW2CSB0_9ROSI</name>
<evidence type="ECO:0000256" key="5">
    <source>
        <dbReference type="SAM" id="Phobius"/>
    </source>
</evidence>
<feature type="domain" description="GRF-type" evidence="6">
    <location>
        <begin position="16"/>
        <end position="57"/>
    </location>
</feature>
<comment type="caution">
    <text evidence="7">The sequence shown here is derived from an EMBL/GenBank/DDBJ whole genome shotgun (WGS) entry which is preliminary data.</text>
</comment>